<accession>A0A9D2BV44</accession>
<protein>
    <recommendedName>
        <fullName evidence="3">4-hydroxythreonine-4-phosphate dehydrogenase</fullName>
    </recommendedName>
</protein>
<comment type="caution">
    <text evidence="1">The sequence shown here is derived from an EMBL/GenBank/DDBJ whole genome shotgun (WGS) entry which is preliminary data.</text>
</comment>
<reference evidence="1" key="2">
    <citation type="submission" date="2021-04" db="EMBL/GenBank/DDBJ databases">
        <authorList>
            <person name="Gilroy R."/>
        </authorList>
    </citation>
    <scope>NUCLEOTIDE SEQUENCE</scope>
    <source>
        <strain evidence="1">ChiHecec2B26-7398</strain>
    </source>
</reference>
<dbReference type="AlphaFoldDB" id="A0A9D2BV44"/>
<name>A0A9D2BV44_9FIRM</name>
<organism evidence="1 2">
    <name type="scientific">Candidatus Gemmiger excrementipullorum</name>
    <dbReference type="NCBI Taxonomy" id="2838610"/>
    <lineage>
        <taxon>Bacteria</taxon>
        <taxon>Bacillati</taxon>
        <taxon>Bacillota</taxon>
        <taxon>Clostridia</taxon>
        <taxon>Eubacteriales</taxon>
        <taxon>Gemmiger</taxon>
    </lineage>
</organism>
<evidence type="ECO:0000313" key="2">
    <source>
        <dbReference type="Proteomes" id="UP000886751"/>
    </source>
</evidence>
<dbReference type="EMBL" id="DXEI01000113">
    <property type="protein sequence ID" value="HIX95273.1"/>
    <property type="molecule type" value="Genomic_DNA"/>
</dbReference>
<gene>
    <name evidence="1" type="ORF">H9846_07425</name>
</gene>
<sequence length="236" mass="25452">MPNPAPHLIVMLTYRDRTVPQAAEVFAQCRHAPAEYWGCKEEGLPLPQLQALFAAMKACGKKTALEVVAYTEAEGLRGAQMAADCGCDLLLGTVYSDAILALCQAHGMRYMPFVGQVRGRPSALEGTAEQMIRQAQACLQKGVFGFDLLGYRYRGDAGALIRRFVAAVPAPVCVAGSVDSLPKLDELRDIAPWAFTIGSAFFDEKFGPGFAAQILRVARYLQPTQEGADAADVLPL</sequence>
<reference evidence="1" key="1">
    <citation type="journal article" date="2021" name="PeerJ">
        <title>Extensive microbial diversity within the chicken gut microbiome revealed by metagenomics and culture.</title>
        <authorList>
            <person name="Gilroy R."/>
            <person name="Ravi A."/>
            <person name="Getino M."/>
            <person name="Pursley I."/>
            <person name="Horton D.L."/>
            <person name="Alikhan N.F."/>
            <person name="Baker D."/>
            <person name="Gharbi K."/>
            <person name="Hall N."/>
            <person name="Watson M."/>
            <person name="Adriaenssens E.M."/>
            <person name="Foster-Nyarko E."/>
            <person name="Jarju S."/>
            <person name="Secka A."/>
            <person name="Antonio M."/>
            <person name="Oren A."/>
            <person name="Chaudhuri R.R."/>
            <person name="La Ragione R."/>
            <person name="Hildebrand F."/>
            <person name="Pallen M.J."/>
        </authorList>
    </citation>
    <scope>NUCLEOTIDE SEQUENCE</scope>
    <source>
        <strain evidence="1">ChiHecec2B26-7398</strain>
    </source>
</reference>
<evidence type="ECO:0008006" key="3">
    <source>
        <dbReference type="Google" id="ProtNLM"/>
    </source>
</evidence>
<dbReference type="Proteomes" id="UP000886751">
    <property type="component" value="Unassembled WGS sequence"/>
</dbReference>
<proteinExistence type="predicted"/>
<evidence type="ECO:0000313" key="1">
    <source>
        <dbReference type="EMBL" id="HIX95273.1"/>
    </source>
</evidence>